<accession>A0A9D1PEY8</accession>
<dbReference type="CDD" id="cd09911">
    <property type="entry name" value="Lin0431_like"/>
    <property type="match status" value="1"/>
</dbReference>
<name>A0A9D1PEY8_9FIRM</name>
<evidence type="ECO:0000313" key="2">
    <source>
        <dbReference type="Proteomes" id="UP000886814"/>
    </source>
</evidence>
<sequence>MKKRDFILIGAVLVLAFLCWVVPRAAGIFAGEDASRVRITVGGEEYGTYSLSEDQIIEINDTNVCEIKDGEVNMIQADCPDQLCIHQGPIHIQGETIVCLPNRVVVEITGNDKDEQLDGVVQ</sequence>
<dbReference type="InterPro" id="IPR038690">
    <property type="entry name" value="NusG_2_sf"/>
</dbReference>
<dbReference type="Gene3D" id="2.60.320.10">
    <property type="entry name" value="N-utilization substance G protein NusG, insert domain"/>
    <property type="match status" value="1"/>
</dbReference>
<dbReference type="EMBL" id="DXIQ01000092">
    <property type="protein sequence ID" value="HIV39980.1"/>
    <property type="molecule type" value="Genomic_DNA"/>
</dbReference>
<protein>
    <submittedName>
        <fullName evidence="1">NusG domain II-containing protein</fullName>
    </submittedName>
</protein>
<reference evidence="1" key="2">
    <citation type="submission" date="2021-04" db="EMBL/GenBank/DDBJ databases">
        <authorList>
            <person name="Gilroy R."/>
        </authorList>
    </citation>
    <scope>NUCLEOTIDE SEQUENCE</scope>
    <source>
        <strain evidence="1">CHK195-9823</strain>
    </source>
</reference>
<proteinExistence type="predicted"/>
<gene>
    <name evidence="1" type="ORF">H9747_13470</name>
</gene>
<dbReference type="Pfam" id="PF07009">
    <property type="entry name" value="NusG_II"/>
    <property type="match status" value="1"/>
</dbReference>
<dbReference type="AlphaFoldDB" id="A0A9D1PEY8"/>
<dbReference type="Proteomes" id="UP000886814">
    <property type="component" value="Unassembled WGS sequence"/>
</dbReference>
<comment type="caution">
    <text evidence="1">The sequence shown here is derived from an EMBL/GenBank/DDBJ whole genome shotgun (WGS) entry which is preliminary data.</text>
</comment>
<evidence type="ECO:0000313" key="1">
    <source>
        <dbReference type="EMBL" id="HIV39980.1"/>
    </source>
</evidence>
<organism evidence="1 2">
    <name type="scientific">Candidatus Blautia stercorigallinarum</name>
    <dbReference type="NCBI Taxonomy" id="2838501"/>
    <lineage>
        <taxon>Bacteria</taxon>
        <taxon>Bacillati</taxon>
        <taxon>Bacillota</taxon>
        <taxon>Clostridia</taxon>
        <taxon>Lachnospirales</taxon>
        <taxon>Lachnospiraceae</taxon>
        <taxon>Blautia</taxon>
    </lineage>
</organism>
<reference evidence="1" key="1">
    <citation type="journal article" date="2021" name="PeerJ">
        <title>Extensive microbial diversity within the chicken gut microbiome revealed by metagenomics and culture.</title>
        <authorList>
            <person name="Gilroy R."/>
            <person name="Ravi A."/>
            <person name="Getino M."/>
            <person name="Pursley I."/>
            <person name="Horton D.L."/>
            <person name="Alikhan N.F."/>
            <person name="Baker D."/>
            <person name="Gharbi K."/>
            <person name="Hall N."/>
            <person name="Watson M."/>
            <person name="Adriaenssens E.M."/>
            <person name="Foster-Nyarko E."/>
            <person name="Jarju S."/>
            <person name="Secka A."/>
            <person name="Antonio M."/>
            <person name="Oren A."/>
            <person name="Chaudhuri R.R."/>
            <person name="La Ragione R."/>
            <person name="Hildebrand F."/>
            <person name="Pallen M.J."/>
        </authorList>
    </citation>
    <scope>NUCLEOTIDE SEQUENCE</scope>
    <source>
        <strain evidence="1">CHK195-9823</strain>
    </source>
</reference>